<name>A0A066RLB4_9GAMM</name>
<evidence type="ECO:0000256" key="4">
    <source>
        <dbReference type="ARBA" id="ARBA00022519"/>
    </source>
</evidence>
<protein>
    <recommendedName>
        <fullName evidence="14">Peptidoglycan D,D-transpeptidase MrdA</fullName>
        <ecNumber evidence="14">3.4.16.4</ecNumber>
    </recommendedName>
    <alternativeName>
        <fullName evidence="14">Penicillin-binding protein 2</fullName>
        <shortName evidence="14">PBP-2</shortName>
    </alternativeName>
</protein>
<dbReference type="InterPro" id="IPR017790">
    <property type="entry name" value="Penicillin-binding_protein_2"/>
</dbReference>
<comment type="caution">
    <text evidence="17">The sequence shown here is derived from an EMBL/GenBank/DDBJ whole genome shotgun (WGS) entry which is preliminary data.</text>
</comment>
<comment type="subcellular location">
    <subcellularLocation>
        <location evidence="14">Cell inner membrane</location>
        <topology evidence="14">Single-pass membrane protein</topology>
    </subcellularLocation>
    <subcellularLocation>
        <location evidence="2">Cell membrane</location>
    </subcellularLocation>
    <subcellularLocation>
        <location evidence="1">Membrane</location>
        <topology evidence="1">Single-pass membrane protein</topology>
    </subcellularLocation>
</comment>
<keyword evidence="4 14" id="KW-0997">Cell inner membrane</keyword>
<evidence type="ECO:0000256" key="14">
    <source>
        <dbReference type="HAMAP-Rule" id="MF_02081"/>
    </source>
</evidence>
<dbReference type="FunFam" id="3.40.710.10:FF:000004">
    <property type="entry name" value="Peptidoglycan D,D-transpeptidase MrdA"/>
    <property type="match status" value="1"/>
</dbReference>
<accession>A0A066RLB4</accession>
<dbReference type="GO" id="GO:0009002">
    <property type="term" value="F:serine-type D-Ala-D-Ala carboxypeptidase activity"/>
    <property type="evidence" value="ECO:0007669"/>
    <property type="project" value="UniProtKB-UniRule"/>
</dbReference>
<dbReference type="Gene3D" id="3.40.710.10">
    <property type="entry name" value="DD-peptidase/beta-lactamase superfamily"/>
    <property type="match status" value="1"/>
</dbReference>
<dbReference type="Pfam" id="PF03717">
    <property type="entry name" value="PBP_dimer"/>
    <property type="match status" value="1"/>
</dbReference>
<dbReference type="AlphaFoldDB" id="A0A066RLB4"/>
<dbReference type="FunFam" id="3.90.1310.10:FF:000001">
    <property type="entry name" value="Peptidoglycan D,D-transpeptidase MrdA"/>
    <property type="match status" value="1"/>
</dbReference>
<feature type="domain" description="Penicillin-binding protein transpeptidase" evidence="15">
    <location>
        <begin position="286"/>
        <end position="625"/>
    </location>
</feature>
<keyword evidence="13 14" id="KW-0961">Cell wall biogenesis/degradation</keyword>
<dbReference type="Pfam" id="PF00905">
    <property type="entry name" value="Transpeptidase"/>
    <property type="match status" value="1"/>
</dbReference>
<comment type="catalytic activity">
    <reaction evidence="14">
        <text>Preferential cleavage: (Ac)2-L-Lys-D-Ala-|-D-Ala. Also transpeptidation of peptidyl-alanyl moieties that are N-acyl substituents of D-alanine.</text>
        <dbReference type="EC" id="3.4.16.4"/>
    </reaction>
</comment>
<evidence type="ECO:0000259" key="15">
    <source>
        <dbReference type="Pfam" id="PF00905"/>
    </source>
</evidence>
<sequence>MRKKRLQIRDHQSESSLFFRRAIVSFAGILVLIGVLIANLYHIQVSEFDDYQTRSNDNRIKVVPVAPNRGMIYDRNGVLLAENRPVYSLEVVTEKVPSLDDSLERLRALLGITDEEIERFEKERRRTRRFNSVPLRNQLTEKEVALFSVNQHRFPGVEVKAYLKRYYPYGDALTHVLGYVAKINDRDLDMLDRQGHLNNYKATRDIGKLGIEKYYEEMLHGTSGYQEVEVNSRGRVIRTLKYVPPVPGKDIRLNLDIDLQLYVQQLLTEKKVDPDTGKEFIKPKRGSVVVLDPKDSSVLAMVSSPSYDPNLFVHGISGKAYRELLNDKDRPLVNRVTLGIYPPASTVKPAIAVAALSEGVITTSTTRNDPGFWKIPNSKSRPFRDWLRWGHGKVSIHKAIEESVDTFFYQIAYDMGIDRLSSWMSKFGYGEYTGIDIYEESKANMPTREWKQARFRQPWYQGDTIPVGIGQGYWTATPLQIAKATTVLVNNGAVRAPHLLKDIIGPEGETPAKYEVFPPVTGVEPKYWQVAKDGMYRVLFGTRGTARRAFYGAEYKAGGKSGSAQVFGLAEDEEYNAEELEEHLRDHALFTAFAPFENPQVVVAMVLENAGGGSRNGGPVARQIFDHMLLDHRDEHDTNKSTLAEVTR</sequence>
<dbReference type="GO" id="GO:0008360">
    <property type="term" value="P:regulation of cell shape"/>
    <property type="evidence" value="ECO:0007669"/>
    <property type="project" value="UniProtKB-KW"/>
</dbReference>
<dbReference type="Gene3D" id="3.90.1310.10">
    <property type="entry name" value="Penicillin-binding protein 2a (Domain 2)"/>
    <property type="match status" value="1"/>
</dbReference>
<evidence type="ECO:0000256" key="1">
    <source>
        <dbReference type="ARBA" id="ARBA00004167"/>
    </source>
</evidence>
<dbReference type="InterPro" id="IPR036138">
    <property type="entry name" value="PBP_dimer_sf"/>
</dbReference>
<keyword evidence="9 14" id="KW-0133">Cell shape</keyword>
<keyword evidence="10 14" id="KW-0573">Peptidoglycan synthesis</keyword>
<keyword evidence="18" id="KW-1185">Reference proteome</keyword>
<evidence type="ECO:0000259" key="16">
    <source>
        <dbReference type="Pfam" id="PF03717"/>
    </source>
</evidence>
<evidence type="ECO:0000313" key="18">
    <source>
        <dbReference type="Proteomes" id="UP000027192"/>
    </source>
</evidence>
<evidence type="ECO:0000256" key="12">
    <source>
        <dbReference type="ARBA" id="ARBA00023136"/>
    </source>
</evidence>
<evidence type="ECO:0000256" key="6">
    <source>
        <dbReference type="ARBA" id="ARBA00022670"/>
    </source>
</evidence>
<dbReference type="HAMAP" id="MF_02081">
    <property type="entry name" value="MrdA_transpept"/>
    <property type="match status" value="1"/>
</dbReference>
<dbReference type="STRING" id="1654360.EA58_12760"/>
<dbReference type="InterPro" id="IPR050515">
    <property type="entry name" value="Beta-lactam/transpept"/>
</dbReference>
<dbReference type="GO" id="GO:0006508">
    <property type="term" value="P:proteolysis"/>
    <property type="evidence" value="ECO:0007669"/>
    <property type="project" value="UniProtKB-KW"/>
</dbReference>
<dbReference type="SUPFAM" id="SSF56601">
    <property type="entry name" value="beta-lactamase/transpeptidase-like"/>
    <property type="match status" value="1"/>
</dbReference>
<evidence type="ECO:0000256" key="11">
    <source>
        <dbReference type="ARBA" id="ARBA00022989"/>
    </source>
</evidence>
<evidence type="ECO:0000256" key="2">
    <source>
        <dbReference type="ARBA" id="ARBA00004236"/>
    </source>
</evidence>
<dbReference type="SUPFAM" id="SSF56519">
    <property type="entry name" value="Penicillin binding protein dimerisation domain"/>
    <property type="match status" value="1"/>
</dbReference>
<keyword evidence="6 14" id="KW-0645">Protease</keyword>
<organism evidence="17 18">
    <name type="scientific">Photobacterium galatheae</name>
    <dbReference type="NCBI Taxonomy" id="1654360"/>
    <lineage>
        <taxon>Bacteria</taxon>
        <taxon>Pseudomonadati</taxon>
        <taxon>Pseudomonadota</taxon>
        <taxon>Gammaproteobacteria</taxon>
        <taxon>Vibrionales</taxon>
        <taxon>Vibrionaceae</taxon>
        <taxon>Photobacterium</taxon>
    </lineage>
</organism>
<dbReference type="GO" id="GO:0071972">
    <property type="term" value="F:peptidoglycan L,D-transpeptidase activity"/>
    <property type="evidence" value="ECO:0007669"/>
    <property type="project" value="TreeGrafter"/>
</dbReference>
<evidence type="ECO:0000256" key="9">
    <source>
        <dbReference type="ARBA" id="ARBA00022960"/>
    </source>
</evidence>
<keyword evidence="11 14" id="KW-1133">Transmembrane helix</keyword>
<feature type="domain" description="Penicillin-binding protein dimerisation" evidence="16">
    <location>
        <begin position="65"/>
        <end position="240"/>
    </location>
</feature>
<dbReference type="InterPro" id="IPR005311">
    <property type="entry name" value="PBP_dimer"/>
</dbReference>
<dbReference type="GO" id="GO:0005886">
    <property type="term" value="C:plasma membrane"/>
    <property type="evidence" value="ECO:0007669"/>
    <property type="project" value="UniProtKB-SubCell"/>
</dbReference>
<dbReference type="UniPathway" id="UPA00219"/>
<keyword evidence="3 14" id="KW-1003">Cell membrane</keyword>
<comment type="pathway">
    <text evidence="14">Cell wall biogenesis; peptidoglycan biosynthesis.</text>
</comment>
<evidence type="ECO:0000256" key="10">
    <source>
        <dbReference type="ARBA" id="ARBA00022984"/>
    </source>
</evidence>
<dbReference type="PANTHER" id="PTHR30627">
    <property type="entry name" value="PEPTIDOGLYCAN D,D-TRANSPEPTIDASE"/>
    <property type="match status" value="1"/>
</dbReference>
<dbReference type="PANTHER" id="PTHR30627:SF2">
    <property type="entry name" value="PEPTIDOGLYCAN D,D-TRANSPEPTIDASE MRDA"/>
    <property type="match status" value="1"/>
</dbReference>
<evidence type="ECO:0000256" key="7">
    <source>
        <dbReference type="ARBA" id="ARBA00022692"/>
    </source>
</evidence>
<dbReference type="GO" id="GO:0071555">
    <property type="term" value="P:cell wall organization"/>
    <property type="evidence" value="ECO:0007669"/>
    <property type="project" value="UniProtKB-KW"/>
</dbReference>
<feature type="active site" description="Acyl-ester intermediate" evidence="14">
    <location>
        <position position="345"/>
    </location>
</feature>
<dbReference type="NCBIfam" id="TIGR03423">
    <property type="entry name" value="pbp2_mrdA"/>
    <property type="match status" value="1"/>
</dbReference>
<evidence type="ECO:0000256" key="5">
    <source>
        <dbReference type="ARBA" id="ARBA00022645"/>
    </source>
</evidence>
<keyword evidence="12 14" id="KW-0472">Membrane</keyword>
<dbReference type="InterPro" id="IPR012338">
    <property type="entry name" value="Beta-lactam/transpept-like"/>
</dbReference>
<keyword evidence="5 14" id="KW-0121">Carboxypeptidase</keyword>
<dbReference type="GO" id="GO:0009252">
    <property type="term" value="P:peptidoglycan biosynthetic process"/>
    <property type="evidence" value="ECO:0007669"/>
    <property type="project" value="UniProtKB-UniRule"/>
</dbReference>
<comment type="caution">
    <text evidence="14">Lacks conserved residue(s) required for the propagation of feature annotation.</text>
</comment>
<dbReference type="InterPro" id="IPR001460">
    <property type="entry name" value="PCN-bd_Tpept"/>
</dbReference>
<evidence type="ECO:0000256" key="3">
    <source>
        <dbReference type="ARBA" id="ARBA00022475"/>
    </source>
</evidence>
<gene>
    <name evidence="14" type="primary">mrdA</name>
    <name evidence="17" type="ORF">EA58_12760</name>
</gene>
<proteinExistence type="inferred from homology"/>
<evidence type="ECO:0000313" key="17">
    <source>
        <dbReference type="EMBL" id="KDM91210.1"/>
    </source>
</evidence>
<reference evidence="17 18" key="1">
    <citation type="submission" date="2014-04" db="EMBL/GenBank/DDBJ databases">
        <title>Draft genome sequence of Photobacterium halotolerans S2753: a solonamide, ngercheumicin and holomycin producer.</title>
        <authorList>
            <person name="Machado H.R."/>
            <person name="Gram L."/>
        </authorList>
    </citation>
    <scope>NUCLEOTIDE SEQUENCE [LARGE SCALE GENOMIC DNA]</scope>
    <source>
        <strain evidence="17 18">S2753</strain>
    </source>
</reference>
<evidence type="ECO:0000256" key="13">
    <source>
        <dbReference type="ARBA" id="ARBA00023316"/>
    </source>
</evidence>
<comment type="similarity">
    <text evidence="14">Belongs to the transpeptidase family. MrdA subfamily.</text>
</comment>
<dbReference type="OrthoDB" id="9766847at2"/>
<dbReference type="Proteomes" id="UP000027192">
    <property type="component" value="Unassembled WGS sequence"/>
</dbReference>
<keyword evidence="8 14" id="KW-0378">Hydrolase</keyword>
<feature type="transmembrane region" description="Helical" evidence="14">
    <location>
        <begin position="21"/>
        <end position="41"/>
    </location>
</feature>
<dbReference type="EMBL" id="JMIB01000024">
    <property type="protein sequence ID" value="KDM91210.1"/>
    <property type="molecule type" value="Genomic_DNA"/>
</dbReference>
<keyword evidence="7 14" id="KW-0812">Transmembrane</keyword>
<evidence type="ECO:0000256" key="8">
    <source>
        <dbReference type="ARBA" id="ARBA00022801"/>
    </source>
</evidence>
<dbReference type="RefSeq" id="WP_036753090.1">
    <property type="nucleotide sequence ID" value="NZ_JAGSGC010000002.1"/>
</dbReference>
<comment type="function">
    <text evidence="14">Catalyzes cross-linking of the peptidoglycan cell wall.</text>
</comment>
<dbReference type="EC" id="3.4.16.4" evidence="14"/>
<dbReference type="Gene3D" id="3.30.1390.30">
    <property type="entry name" value="Penicillin-binding protein 2a, domain 3"/>
    <property type="match status" value="1"/>
</dbReference>
<dbReference type="GO" id="GO:0008658">
    <property type="term" value="F:penicillin binding"/>
    <property type="evidence" value="ECO:0007669"/>
    <property type="project" value="UniProtKB-UniRule"/>
</dbReference>